<evidence type="ECO:0000313" key="2">
    <source>
        <dbReference type="EMBL" id="KGR88313.1"/>
    </source>
</evidence>
<evidence type="ECO:0000256" key="1">
    <source>
        <dbReference type="SAM" id="Phobius"/>
    </source>
</evidence>
<proteinExistence type="predicted"/>
<keyword evidence="3" id="KW-1185">Reference proteome</keyword>
<reference evidence="2 3" key="1">
    <citation type="submission" date="2014-02" db="EMBL/GenBank/DDBJ databases">
        <title>Draft genome sequence of Lysinibacillus massiliensis CCUG 49529.</title>
        <authorList>
            <person name="Zhang F."/>
            <person name="Wang G."/>
            <person name="Zhang L."/>
        </authorList>
    </citation>
    <scope>NUCLEOTIDE SEQUENCE [LARGE SCALE GENOMIC DNA]</scope>
    <source>
        <strain evidence="2 3">CCUG 49529</strain>
    </source>
</reference>
<sequence>MLLGLMHGIAILYYWTWFIWPFIFIFSLVYAITSLVKDENASMQPILVASISLLIILAGITAPSMSL</sequence>
<accession>A0A0A3IZK7</accession>
<dbReference type="EMBL" id="JPVQ01000063">
    <property type="protein sequence ID" value="KGR88313.1"/>
    <property type="molecule type" value="Genomic_DNA"/>
</dbReference>
<comment type="caution">
    <text evidence="2">The sequence shown here is derived from an EMBL/GenBank/DDBJ whole genome shotgun (WGS) entry which is preliminary data.</text>
</comment>
<dbReference type="eggNOG" id="ENOG502ZP8F">
    <property type="taxonomic scope" value="Bacteria"/>
</dbReference>
<organism evidence="2 3">
    <name type="scientific">Ureibacillus massiliensis 4400831 = CIP 108448 = CCUG 49529</name>
    <dbReference type="NCBI Taxonomy" id="1211035"/>
    <lineage>
        <taxon>Bacteria</taxon>
        <taxon>Bacillati</taxon>
        <taxon>Bacillota</taxon>
        <taxon>Bacilli</taxon>
        <taxon>Bacillales</taxon>
        <taxon>Caryophanaceae</taxon>
        <taxon>Ureibacillus</taxon>
    </lineage>
</organism>
<dbReference type="AlphaFoldDB" id="A0A0A3IZK7"/>
<feature type="transmembrane region" description="Helical" evidence="1">
    <location>
        <begin position="45"/>
        <end position="65"/>
    </location>
</feature>
<evidence type="ECO:0000313" key="3">
    <source>
        <dbReference type="Proteomes" id="UP000030595"/>
    </source>
</evidence>
<keyword evidence="1" id="KW-0812">Transmembrane</keyword>
<gene>
    <name evidence="2" type="ORF">CD30_18405</name>
</gene>
<name>A0A0A3IZK7_9BACL</name>
<feature type="transmembrane region" description="Helical" evidence="1">
    <location>
        <begin position="12"/>
        <end position="33"/>
    </location>
</feature>
<protein>
    <submittedName>
        <fullName evidence="2">Uncharacterized protein</fullName>
    </submittedName>
</protein>
<dbReference type="RefSeq" id="WP_036179997.1">
    <property type="nucleotide sequence ID" value="NZ_AVCZ01000063.1"/>
</dbReference>
<keyword evidence="1" id="KW-0472">Membrane</keyword>
<keyword evidence="1" id="KW-1133">Transmembrane helix</keyword>
<dbReference type="Proteomes" id="UP000030595">
    <property type="component" value="Unassembled WGS sequence"/>
</dbReference>